<comment type="caution">
    <text evidence="1">The sequence shown here is derived from an EMBL/GenBank/DDBJ whole genome shotgun (WGS) entry which is preliminary data.</text>
</comment>
<reference evidence="1" key="1">
    <citation type="submission" date="2023-04" db="EMBL/GenBank/DDBJ databases">
        <title>A chromosome-level genome assembly of the parasitoid wasp Eretmocerus hayati.</title>
        <authorList>
            <person name="Zhong Y."/>
            <person name="Liu S."/>
            <person name="Liu Y."/>
        </authorList>
    </citation>
    <scope>NUCLEOTIDE SEQUENCE</scope>
    <source>
        <strain evidence="1">ZJU_SS_LIU_2023</strain>
    </source>
</reference>
<evidence type="ECO:0000313" key="2">
    <source>
        <dbReference type="Proteomes" id="UP001239111"/>
    </source>
</evidence>
<sequence>MRGVSARLKRIPEKKSDNFELNHCETFTSRALQALKNSENSDKDHIDKVIRDHDGLVALDIAIDVLGGSHESFNHTNNLSPPSPSSHSFDTSNSISKIIANPPVSSPQQSESAPFLDSKKVNQISLSPIHLPDLILTKPSKKIGFDEYKARQQTKTKKVWTRQECIDEYARRDSLKEACDLVIPKKTSFSPIYRPKPSVRKNSNPLKSPVPSPIHNNELAPENLEFEPVDPSSQISEEFNLAWELGLLTPPRQRKIRRGRCHIDRDTSIISSSKDVITSTETLVSSDLPRNELNPPIENERPEKDVITSTETLVSSDLPQNRPTSRTPCNLPTIDTDPNYDHFPLFEKIKEEFDRLARSPTPPQDSENCNQISTVFHHPSTLPQPSPSQALEDSTETSSSSLPPVNCSPLSSSSVQSDNSTSSLSTTSSDSSSSESLDSDSSTNSSSSDSSSTSSQSTSTKSDVREASHPKPSNDSSTSPDWKRWDRCFKE</sequence>
<keyword evidence="2" id="KW-1185">Reference proteome</keyword>
<dbReference type="Proteomes" id="UP001239111">
    <property type="component" value="Chromosome 1"/>
</dbReference>
<name>A0ACC2PYP7_9HYME</name>
<dbReference type="EMBL" id="CM056741">
    <property type="protein sequence ID" value="KAJ8688628.1"/>
    <property type="molecule type" value="Genomic_DNA"/>
</dbReference>
<organism evidence="1 2">
    <name type="scientific">Eretmocerus hayati</name>
    <dbReference type="NCBI Taxonomy" id="131215"/>
    <lineage>
        <taxon>Eukaryota</taxon>
        <taxon>Metazoa</taxon>
        <taxon>Ecdysozoa</taxon>
        <taxon>Arthropoda</taxon>
        <taxon>Hexapoda</taxon>
        <taxon>Insecta</taxon>
        <taxon>Pterygota</taxon>
        <taxon>Neoptera</taxon>
        <taxon>Endopterygota</taxon>
        <taxon>Hymenoptera</taxon>
        <taxon>Apocrita</taxon>
        <taxon>Proctotrupomorpha</taxon>
        <taxon>Chalcidoidea</taxon>
        <taxon>Aphelinidae</taxon>
        <taxon>Aphelininae</taxon>
        <taxon>Eretmocerus</taxon>
    </lineage>
</organism>
<protein>
    <submittedName>
        <fullName evidence="1">Uncharacterized protein</fullName>
    </submittedName>
</protein>
<gene>
    <name evidence="1" type="ORF">QAD02_024423</name>
</gene>
<accession>A0ACC2PYP7</accession>
<evidence type="ECO:0000313" key="1">
    <source>
        <dbReference type="EMBL" id="KAJ8688628.1"/>
    </source>
</evidence>
<proteinExistence type="predicted"/>